<evidence type="ECO:0000313" key="3">
    <source>
        <dbReference type="Proteomes" id="UP000290900"/>
    </source>
</evidence>
<dbReference type="Proteomes" id="UP000290900">
    <property type="component" value="Unassembled WGS sequence"/>
</dbReference>
<dbReference type="AlphaFoldDB" id="A0A448YN96"/>
<dbReference type="FunCoup" id="A0A448YN96">
    <property type="interactions" value="345"/>
</dbReference>
<sequence>MFGYKFFGNYGEDNYVTPKEFQVKAREDINNHVRKIREQGGFDEVRKRRLLPTRLLGKPKKDAESETSSTESTSSSSSRFMTYISSPLRKTVSIDSSSDASSIDSGSSSGSGPSTASTFQQQSRMLRHMPTTSTYENSVFSSNAQLARIYTNTTVPSTAMFPSGPTSLQENGTLSLNDALPKDFSDYYAQDLNTERFSNGRPVFTRRNLKGWELNDIRSLVIYPDLRPEWHGKIPEVVSPYPNVIFRIQIIPLQLSDNEFVDCLAHSDIYRESKFDLAFRESTARYIVEKARLRHRSILQTNFGVPEEAFDQSTNLVNNIQYDAYFKFEWRNVIENYLLNLGIENQCRLEFKEQITKLKRVNQHKVNCNGSDNLYKKVLAHNNKVSLDDGVKMQIWHDVQKKVYERLDMATE</sequence>
<feature type="compositionally biased region" description="Low complexity" evidence="1">
    <location>
        <begin position="66"/>
        <end position="78"/>
    </location>
</feature>
<evidence type="ECO:0000256" key="1">
    <source>
        <dbReference type="SAM" id="MobiDB-lite"/>
    </source>
</evidence>
<dbReference type="OrthoDB" id="4081967at2759"/>
<gene>
    <name evidence="2" type="ORF">BRENAR_LOCUS3111</name>
</gene>
<evidence type="ECO:0000313" key="2">
    <source>
        <dbReference type="EMBL" id="VEU22380.1"/>
    </source>
</evidence>
<feature type="compositionally biased region" description="Low complexity" evidence="1">
    <location>
        <begin position="95"/>
        <end position="118"/>
    </location>
</feature>
<dbReference type="InParanoid" id="A0A448YN96"/>
<reference evidence="2 3" key="1">
    <citation type="submission" date="2018-12" db="EMBL/GenBank/DDBJ databases">
        <authorList>
            <person name="Tiukova I."/>
            <person name="Dainat J."/>
        </authorList>
    </citation>
    <scope>NUCLEOTIDE SEQUENCE [LARGE SCALE GENOMIC DNA]</scope>
</reference>
<feature type="region of interest" description="Disordered" evidence="1">
    <location>
        <begin position="49"/>
        <end position="80"/>
    </location>
</feature>
<proteinExistence type="predicted"/>
<feature type="region of interest" description="Disordered" evidence="1">
    <location>
        <begin position="95"/>
        <end position="124"/>
    </location>
</feature>
<dbReference type="InterPro" id="IPR035189">
    <property type="entry name" value="Std1/Mth1"/>
</dbReference>
<protein>
    <submittedName>
        <fullName evidence="2">DEKNAAC103596</fullName>
    </submittedName>
</protein>
<keyword evidence="3" id="KW-1185">Reference proteome</keyword>
<dbReference type="STRING" id="13370.A0A448YN96"/>
<organism evidence="2 3">
    <name type="scientific">Brettanomyces naardenensis</name>
    <name type="common">Yeast</name>
    <dbReference type="NCBI Taxonomy" id="13370"/>
    <lineage>
        <taxon>Eukaryota</taxon>
        <taxon>Fungi</taxon>
        <taxon>Dikarya</taxon>
        <taxon>Ascomycota</taxon>
        <taxon>Saccharomycotina</taxon>
        <taxon>Pichiomycetes</taxon>
        <taxon>Pichiales</taxon>
        <taxon>Pichiaceae</taxon>
        <taxon>Brettanomyces</taxon>
    </lineage>
</organism>
<accession>A0A448YN96</accession>
<name>A0A448YN96_BRENA</name>
<dbReference type="EMBL" id="CAACVR010000023">
    <property type="protein sequence ID" value="VEU22380.1"/>
    <property type="molecule type" value="Genomic_DNA"/>
</dbReference>
<dbReference type="Pfam" id="PF17235">
    <property type="entry name" value="STD1"/>
    <property type="match status" value="1"/>
</dbReference>